<gene>
    <name evidence="9" type="ORF">FPANT_9110</name>
</gene>
<dbReference type="GO" id="GO:0097157">
    <property type="term" value="F:pre-mRNA intronic binding"/>
    <property type="evidence" value="ECO:0007669"/>
    <property type="project" value="TreeGrafter"/>
</dbReference>
<dbReference type="InterPro" id="IPR019580">
    <property type="entry name" value="Prp8_U6-snRNA-bd"/>
</dbReference>
<organism evidence="9 10">
    <name type="scientific">Fusarium pseudoanthophilum</name>
    <dbReference type="NCBI Taxonomy" id="48495"/>
    <lineage>
        <taxon>Eukaryota</taxon>
        <taxon>Fungi</taxon>
        <taxon>Dikarya</taxon>
        <taxon>Ascomycota</taxon>
        <taxon>Pezizomycotina</taxon>
        <taxon>Sordariomycetes</taxon>
        <taxon>Hypocreomycetidae</taxon>
        <taxon>Hypocreales</taxon>
        <taxon>Nectriaceae</taxon>
        <taxon>Fusarium</taxon>
        <taxon>Fusarium fujikuroi species complex</taxon>
    </lineage>
</organism>
<dbReference type="InterPro" id="IPR027652">
    <property type="entry name" value="PRP8"/>
</dbReference>
<comment type="subcellular location">
    <subcellularLocation>
        <location evidence="1">Nucleus</location>
    </subcellularLocation>
</comment>
<dbReference type="Gene3D" id="3.30.420.230">
    <property type="match status" value="1"/>
</dbReference>
<evidence type="ECO:0000313" key="10">
    <source>
        <dbReference type="Proteomes" id="UP000544095"/>
    </source>
</evidence>
<evidence type="ECO:0000256" key="3">
    <source>
        <dbReference type="ARBA" id="ARBA00022728"/>
    </source>
</evidence>
<comment type="caution">
    <text evidence="9">The sequence shown here is derived from an EMBL/GenBank/DDBJ whole genome shotgun (WGS) entry which is preliminary data.</text>
</comment>
<evidence type="ECO:0000259" key="8">
    <source>
        <dbReference type="SMART" id="SM00232"/>
    </source>
</evidence>
<dbReference type="InterPro" id="IPR043173">
    <property type="entry name" value="Prp8_domainIV_fingers"/>
</dbReference>
<evidence type="ECO:0000256" key="4">
    <source>
        <dbReference type="ARBA" id="ARBA00022884"/>
    </source>
</evidence>
<keyword evidence="4" id="KW-0694">RNA-binding</keyword>
<dbReference type="GO" id="GO:0008237">
    <property type="term" value="F:metallopeptidase activity"/>
    <property type="evidence" value="ECO:0007669"/>
    <property type="project" value="InterPro"/>
</dbReference>
<evidence type="ECO:0000256" key="6">
    <source>
        <dbReference type="ARBA" id="ARBA00023242"/>
    </source>
</evidence>
<dbReference type="FunFam" id="3.40.140.10:FF:000002">
    <property type="entry name" value="Pre-mRNA-processing-splicing factor 8"/>
    <property type="match status" value="1"/>
</dbReference>
<dbReference type="InterPro" id="IPR000555">
    <property type="entry name" value="JAMM/MPN+_dom"/>
</dbReference>
<dbReference type="InterPro" id="IPR019581">
    <property type="entry name" value="Prp8_U5-snRNA-bd"/>
</dbReference>
<dbReference type="Pfam" id="PF10597">
    <property type="entry name" value="U5_2-snRNA_bdg"/>
    <property type="match status" value="1"/>
</dbReference>
<dbReference type="InterPro" id="IPR021983">
    <property type="entry name" value="PRP8_domainIV"/>
</dbReference>
<proteinExistence type="predicted"/>
<keyword evidence="10" id="KW-1185">Reference proteome</keyword>
<evidence type="ECO:0000313" key="9">
    <source>
        <dbReference type="EMBL" id="KAF5580980.1"/>
    </source>
</evidence>
<dbReference type="Gene3D" id="1.20.80.40">
    <property type="match status" value="1"/>
</dbReference>
<keyword evidence="5" id="KW-0508">mRNA splicing</keyword>
<dbReference type="PANTHER" id="PTHR11140:SF0">
    <property type="entry name" value="PRE-MRNA-PROCESSING-SPLICING FACTOR 8"/>
    <property type="match status" value="1"/>
</dbReference>
<sequence length="2369" mass="274799">MSQLPPPPPPGWGPPPPPPPPSSSLPPPPSTPAPPPPGFRPPTDPMMAKFAQKKNEWLRSRRNRFGEKRKAGFIQVQKADMPPEHLRKIVKDIGDVSQKRYTNDKRSYLGALKFMPHAVLKLLENMPMPWESAREVKVLYHVNGCLTLVNEIPRVIEPVFFAQWAMMWTFMRKEKADRRLFKRMRFPPFDDEEPPLSWAENLEDVEPLEPIQMELDEEDDEAVYEWFYDHRPLLDTPHVNGPSYKAWNLTLPQMATLFRLSRPLVSDVVDKNYFYLFDLKSLLTAKALNVALPGGPRFEPLYKDIDPNDEDFGEFNAIDRIIFRNPIRTEFRVAYPYLYNSLPRSVHLSWHSYPQVVFNRADDPDLPTFHFDRRINPISSRTVAPKNVEVSHEDEIFGAGNIEESEDDAFELPAGVEPFLADEDIENENTSSAVELWWAPYPFNRRSGRMVRAQDVPLVKQWYLEHPPSDRPPVKVRVSYQKLLKNFVLNELHKKKPKAQNKQNLMRSLKQTKFFQQTTIDWVEAGLQVCRQGFNMLNLLIHRKNLTYLHLDYNFNLKPVKTLTTKERKKSRFGNAFHLMREILRLTKLIVDAQVQYRLGNIDAFQLADGILYAFNHVGQLTGMYRYKYKLMHQIRTCKDLKHLIYYRFNSGPVGKGPGCGFWAPAWRVWLFFMRGIIPLLERWLGNLLSRQFEGRHSKGVAKTVTKQRVESHFDLELRASVMADLMDMMPEGIKQNKVNTVLQHLSEAWRCWKSNIPWKVPGLPAPIENIILRYVKSKADWWISVAHYNRERIRRGATVDKTVAKKNVGRLTRLWLKAEQERQHNHMKDGPYVSSEEAIAIYTTTVHWLESRKFSPIPFPSVSYKHDTKILILALERLREAYSVKGRLNQSQREELALIEQAYDSPGTTLERIKRFLLTQRAFKEVNIDMNDNYSTINPVYDIEPIEKISDAYLDQYLWYQADQRHLFPAWIKPSDSEVPPLLVYKWAQGINNLDRVWQTENGECNVMIETELSKVYEKMELTLLNSLLRLIMDHNLADYITAKNNVQLTYKDMNHVNSYGMIRGLQFSAFVFQFYGLVLDLLLLGPQRASEIAGPPQSPNDFLQFRDRETESSHPIRLYTRYIDKVWIFLRFTAEESRDLIQRFLTEQPDPNFENVIGYKSKKCWPRDSRMRLMRHDVNLGRAVFWDMKNRLPRSVTTIEWDESFVSVYSRDNPNLLFSMCGFEVRILPKIRNQNEEFPVKDSVWSLVDNTTKERTAHAFLQVTEEDIQKFNNRIRQILMSSGSTTFTKIANKWNTALIALFTYYREAAVSTVDLLDTIVKCETKIQTRVKIGLNSKMPSRFPPAVFYTPKELGGLGMISGSHILIPASDKRWSKQTDTGVTHYRAGMTHDEETLIPNIFRYIIPWEAEFIDSQRVWTEYSQKRLEANQQNRRLTLEDLEDSWDRGLPRINTLFQKDRSTLSFDKGFRARAEFKIYQLMKNNPFWWTSQRHDGKLWNLNAYRTDVIQALGGVETILEHTLFKATGFPSWEGLFWEKASGFEESMKFKKLTNAQRSGLNQIPNRRFTLWWSPTINRANVYVGFQVQLDLTGIFLHGKIPTLKISLIQIFRAHLWQKIHESVVMDLCQVFDQELESLGIETVQKETIHPRKSYKMNSSCADILLFSNHKWNVTRPSLLYDTKDVIEQTTTNKFWIDVQLRYGDYDSHDIERYTRAKYLDYTTDSASIYPSATGLMIGIDLAYNLYSAYGMYFPGLKVLVQQAMAKIMKANPALYVLRERIRKGLQLYASESNQEFLNSQNYSELFSNQTQLFIDDTNVYRVTIHKTFEGNLTTKPINGAIFIFNPRTGQLFLKIIHTSVWAGQKRLGQLAKWKTAEEVAALIRSLPVEEQPKQLIVTRKGLLDPLEVHLLDFPNISIRASELQLPFQAAMKVEKLGDMILRATEPQMVLFNLYDEWLKSISSYTAFSRLVLILRALHVNPDKTKLILRPDKTVITHEHHIWPSLSDEDWIKVETQLRDLILNDYGKKNNVNVSSLTTSEVRDIILGMEISAPSMQRQQAAEIEKQQQEQAQLTAVTTKTQNVHGEEIIVTTTSQFEQQTFASKTEWRTRAIATSNLRTRAKNIYVSSVDNDLDDITYVMPNNILKRFITIADLRVQVAGYLYGSSAPDNDQVKEIKCIVMIPQIGGLRNVQLPQQLPQSEFLEGMEPLGVIHTVSGSELPYMSAMDVTEHSKLLDAHNEWDKTNTVTVSVAFTPGSVSLSAWGLTPAGYKWGAENKDTQSDQPQGFTTTMGEKRKLLLSPRFRGFFLVPDDGKWNYSFMGNAFAGMEKRPVHVKLDTPLPFYSDQHRPVHFVNFAELEDIWVDRSDNFA</sequence>
<dbReference type="Pfam" id="PF12134">
    <property type="entry name" value="PRP8_domainIV"/>
    <property type="match status" value="1"/>
</dbReference>
<dbReference type="EMBL" id="JAAOAR010000484">
    <property type="protein sequence ID" value="KAF5580980.1"/>
    <property type="molecule type" value="Genomic_DNA"/>
</dbReference>
<reference evidence="9 10" key="1">
    <citation type="submission" date="2020-05" db="EMBL/GenBank/DDBJ databases">
        <title>Identification and distribution of gene clusters putatively required for synthesis of sphingolipid metabolism inhibitors in phylogenetically diverse species of the filamentous fungus Fusarium.</title>
        <authorList>
            <person name="Kim H.-S."/>
            <person name="Busman M."/>
            <person name="Brown D.W."/>
            <person name="Divon H."/>
            <person name="Uhlig S."/>
            <person name="Proctor R.H."/>
        </authorList>
    </citation>
    <scope>NUCLEOTIDE SEQUENCE [LARGE SCALE GENOMIC DNA]</scope>
    <source>
        <strain evidence="9 10">NRRL 25211</strain>
    </source>
</reference>
<feature type="compositionally biased region" description="Pro residues" evidence="7">
    <location>
        <begin position="1"/>
        <end position="44"/>
    </location>
</feature>
<dbReference type="GO" id="GO:0030619">
    <property type="term" value="F:U1 snRNA binding"/>
    <property type="evidence" value="ECO:0007669"/>
    <property type="project" value="TreeGrafter"/>
</dbReference>
<evidence type="ECO:0000256" key="2">
    <source>
        <dbReference type="ARBA" id="ARBA00022664"/>
    </source>
</evidence>
<dbReference type="GO" id="GO:0030620">
    <property type="term" value="F:U2 snRNA binding"/>
    <property type="evidence" value="ECO:0007669"/>
    <property type="project" value="TreeGrafter"/>
</dbReference>
<dbReference type="GO" id="GO:0030623">
    <property type="term" value="F:U5 snRNA binding"/>
    <property type="evidence" value="ECO:0007669"/>
    <property type="project" value="InterPro"/>
</dbReference>
<dbReference type="Pfam" id="PF08082">
    <property type="entry name" value="PRO8NT"/>
    <property type="match status" value="1"/>
</dbReference>
<dbReference type="Proteomes" id="UP000544095">
    <property type="component" value="Unassembled WGS sequence"/>
</dbReference>
<dbReference type="GO" id="GO:0000244">
    <property type="term" value="P:spliceosomal tri-snRNP complex assembly"/>
    <property type="evidence" value="ECO:0007669"/>
    <property type="project" value="TreeGrafter"/>
</dbReference>
<evidence type="ECO:0000256" key="1">
    <source>
        <dbReference type="ARBA" id="ARBA00004123"/>
    </source>
</evidence>
<accession>A0A8H5KUU0</accession>
<keyword evidence="3" id="KW-0747">Spliceosome</keyword>
<evidence type="ECO:0000256" key="5">
    <source>
        <dbReference type="ARBA" id="ARBA00023187"/>
    </source>
</evidence>
<dbReference type="Gene3D" id="3.30.43.40">
    <property type="entry name" value="Pre-mRNA-processing-splicing factor 8, U5-snRNA-binding domain"/>
    <property type="match status" value="1"/>
</dbReference>
<dbReference type="InterPro" id="IPR043172">
    <property type="entry name" value="Prp8_domainIV_palm"/>
</dbReference>
<dbReference type="Pfam" id="PF08084">
    <property type="entry name" value="PROCT"/>
    <property type="match status" value="1"/>
</dbReference>
<dbReference type="FunFam" id="3.30.43.40:FF:000001">
    <property type="entry name" value="Pre-mRNA-processing-splicing factor 8"/>
    <property type="match status" value="1"/>
</dbReference>
<dbReference type="Pfam" id="PF10598">
    <property type="entry name" value="RRM_4"/>
    <property type="match status" value="1"/>
</dbReference>
<dbReference type="GO" id="GO:0000974">
    <property type="term" value="C:Prp19 complex"/>
    <property type="evidence" value="ECO:0007669"/>
    <property type="project" value="UniProtKB-ARBA"/>
</dbReference>
<dbReference type="InterPro" id="IPR012984">
    <property type="entry name" value="PROCT"/>
</dbReference>
<dbReference type="SUPFAM" id="SSF53098">
    <property type="entry name" value="Ribonuclease H-like"/>
    <property type="match status" value="2"/>
</dbReference>
<dbReference type="GO" id="GO:0000393">
    <property type="term" value="P:spliceosomal conformational changes to generate catalytic conformation"/>
    <property type="evidence" value="ECO:0007669"/>
    <property type="project" value="UniProtKB-ARBA"/>
</dbReference>
<dbReference type="InterPro" id="IPR019582">
    <property type="entry name" value="RRM_spliceosomal_PrP8"/>
</dbReference>
<dbReference type="InterPro" id="IPR012337">
    <property type="entry name" value="RNaseH-like_sf"/>
</dbReference>
<evidence type="ECO:0000256" key="7">
    <source>
        <dbReference type="SAM" id="MobiDB-lite"/>
    </source>
</evidence>
<keyword evidence="2" id="KW-0507">mRNA processing</keyword>
<dbReference type="Gene3D" id="3.90.1570.40">
    <property type="match status" value="1"/>
</dbReference>
<dbReference type="Pfam" id="PF08083">
    <property type="entry name" value="PROCN"/>
    <property type="match status" value="1"/>
</dbReference>
<dbReference type="FunFam" id="3.90.1570.40:FF:000001">
    <property type="entry name" value="Pre-mRNA-processing-splicing factor 8"/>
    <property type="match status" value="1"/>
</dbReference>
<name>A0A8H5KUU0_9HYPO</name>
<dbReference type="SMART" id="SM00232">
    <property type="entry name" value="JAB_MPN"/>
    <property type="match status" value="1"/>
</dbReference>
<dbReference type="PANTHER" id="PTHR11140">
    <property type="entry name" value="PRE-MRNA SPLICING FACTOR PRP8"/>
    <property type="match status" value="1"/>
</dbReference>
<dbReference type="GO" id="GO:0005682">
    <property type="term" value="C:U5 snRNP"/>
    <property type="evidence" value="ECO:0007669"/>
    <property type="project" value="UniProtKB-ARBA"/>
</dbReference>
<dbReference type="GO" id="GO:0045292">
    <property type="term" value="P:mRNA cis splicing, via spliceosome"/>
    <property type="evidence" value="ECO:0007669"/>
    <property type="project" value="UniProtKB-ARBA"/>
</dbReference>
<dbReference type="Gene3D" id="3.40.140.10">
    <property type="entry name" value="Cytidine Deaminase, domain 2"/>
    <property type="match status" value="1"/>
</dbReference>
<dbReference type="GO" id="GO:0071013">
    <property type="term" value="C:catalytic step 2 spliceosome"/>
    <property type="evidence" value="ECO:0007669"/>
    <property type="project" value="TreeGrafter"/>
</dbReference>
<protein>
    <submittedName>
        <fullName evidence="9">Pre-mRNA-splicing factor spp42</fullName>
    </submittedName>
</protein>
<dbReference type="Pfam" id="PF10596">
    <property type="entry name" value="U6-snRNA_bdg"/>
    <property type="match status" value="1"/>
</dbReference>
<keyword evidence="6" id="KW-0539">Nucleus</keyword>
<dbReference type="CDD" id="cd08056">
    <property type="entry name" value="MPN_PRP8"/>
    <property type="match status" value="1"/>
</dbReference>
<dbReference type="InterPro" id="IPR042516">
    <property type="entry name" value="Prp8_U5-snRNA-bd_sf"/>
</dbReference>
<feature type="region of interest" description="Disordered" evidence="7">
    <location>
        <begin position="1"/>
        <end position="46"/>
    </location>
</feature>
<dbReference type="InterPro" id="IPR012592">
    <property type="entry name" value="PROCN"/>
</dbReference>
<feature type="domain" description="JAB1/MPN/MOV34 metalloenzyme" evidence="8">
    <location>
        <begin position="2135"/>
        <end position="2267"/>
    </location>
</feature>
<dbReference type="FunFam" id="3.30.420.230:FF:000001">
    <property type="entry name" value="Pre-mRNA-processing-splicing factor 8"/>
    <property type="match status" value="1"/>
</dbReference>
<dbReference type="InterPro" id="IPR012591">
    <property type="entry name" value="PRO8NT"/>
</dbReference>
<dbReference type="FunFam" id="1.20.80.40:FF:000001">
    <property type="entry name" value="Pre-mRNA-processing-splicing factor 8"/>
    <property type="match status" value="1"/>
</dbReference>
<dbReference type="CDD" id="cd13838">
    <property type="entry name" value="RNase_H_like_Prp8_IV"/>
    <property type="match status" value="1"/>
</dbReference>
<dbReference type="GO" id="GO:0017070">
    <property type="term" value="F:U6 snRNA binding"/>
    <property type="evidence" value="ECO:0007669"/>
    <property type="project" value="InterPro"/>
</dbReference>